<dbReference type="InterPro" id="IPR006458">
    <property type="entry name" value="Ovate_C"/>
</dbReference>
<evidence type="ECO:0000256" key="3">
    <source>
        <dbReference type="ARBA" id="ARBA00023015"/>
    </source>
</evidence>
<comment type="function">
    <text evidence="6">Transcriptional repressor that regulates multiple aspects of plant growth and development.</text>
</comment>
<evidence type="ECO:0000256" key="2">
    <source>
        <dbReference type="ARBA" id="ARBA00022491"/>
    </source>
</evidence>
<dbReference type="AlphaFoldDB" id="A0A7N0TID4"/>
<keyword evidence="2 6" id="KW-0678">Repressor</keyword>
<dbReference type="Gramene" id="Kaladp0038s0024.1.v1.1">
    <property type="protein sequence ID" value="Kaladp0038s0024.1.v1.1.CDS.1"/>
    <property type="gene ID" value="Kaladp0038s0024.v1.1"/>
</dbReference>
<evidence type="ECO:0000256" key="4">
    <source>
        <dbReference type="ARBA" id="ARBA00023163"/>
    </source>
</evidence>
<keyword evidence="5 6" id="KW-0539">Nucleus</keyword>
<reference evidence="9" key="1">
    <citation type="submission" date="2021-01" db="UniProtKB">
        <authorList>
            <consortium name="EnsemblPlants"/>
        </authorList>
    </citation>
    <scope>IDENTIFICATION</scope>
</reference>
<sequence length="267" mass="30727">MSKKLQKSIQEYFSKIRKPDPNDHQLPQLNSFTSSVKHRKLSKMFSGCKHPPKTLSFSIDHNYTLPRHRRKEHCVDKEEEDEHGEASLSDIDNFLVENFKSLYGEKDEEDRDDNERSCPRYIEEDKNRLGDYLLQKSPKFFKDEPQQELSASTADGGGCSTDSTTSYVNKSSQQPVIMSASDKNAGVAECIIVMKRSSTLYEDFWQSMKELIDGRVDNGFVPDGGFLQEMLLCFLNLNEKKYYKHIVGAFMDLTADLTDKPIARKER</sequence>
<keyword evidence="10" id="KW-1185">Reference proteome</keyword>
<feature type="region of interest" description="Disordered" evidence="7">
    <location>
        <begin position="144"/>
        <end position="167"/>
    </location>
</feature>
<name>A0A7N0TID4_KALFE</name>
<keyword evidence="4 6" id="KW-0804">Transcription</keyword>
<keyword evidence="3 6" id="KW-0805">Transcription regulation</keyword>
<dbReference type="Pfam" id="PF04844">
    <property type="entry name" value="Ovate"/>
    <property type="match status" value="1"/>
</dbReference>
<dbReference type="InterPro" id="IPR038933">
    <property type="entry name" value="Ovate"/>
</dbReference>
<dbReference type="NCBIfam" id="TIGR01568">
    <property type="entry name" value="A_thal_3678"/>
    <property type="match status" value="1"/>
</dbReference>
<dbReference type="Proteomes" id="UP000594263">
    <property type="component" value="Unplaced"/>
</dbReference>
<evidence type="ECO:0000256" key="7">
    <source>
        <dbReference type="SAM" id="MobiDB-lite"/>
    </source>
</evidence>
<dbReference type="GO" id="GO:0045892">
    <property type="term" value="P:negative regulation of DNA-templated transcription"/>
    <property type="evidence" value="ECO:0007669"/>
    <property type="project" value="UniProtKB-UniRule"/>
</dbReference>
<dbReference type="PROSITE" id="PS51754">
    <property type="entry name" value="OVATE"/>
    <property type="match status" value="1"/>
</dbReference>
<comment type="subcellular location">
    <subcellularLocation>
        <location evidence="1 6">Nucleus</location>
    </subcellularLocation>
</comment>
<dbReference type="GO" id="GO:0005634">
    <property type="term" value="C:nucleus"/>
    <property type="evidence" value="ECO:0007669"/>
    <property type="project" value="UniProtKB-SubCell"/>
</dbReference>
<evidence type="ECO:0000256" key="5">
    <source>
        <dbReference type="ARBA" id="ARBA00023242"/>
    </source>
</evidence>
<evidence type="ECO:0000313" key="10">
    <source>
        <dbReference type="Proteomes" id="UP000594263"/>
    </source>
</evidence>
<dbReference type="PANTHER" id="PTHR33057:SF117">
    <property type="entry name" value="TRANSCRIPTION REPRESSOR OFP14"/>
    <property type="match status" value="1"/>
</dbReference>
<evidence type="ECO:0000256" key="6">
    <source>
        <dbReference type="RuleBase" id="RU367028"/>
    </source>
</evidence>
<feature type="domain" description="OVATE" evidence="8">
    <location>
        <begin position="193"/>
        <end position="256"/>
    </location>
</feature>
<accession>A0A7N0TID4</accession>
<dbReference type="EnsemblPlants" id="Kaladp0038s0024.1.v1.1">
    <property type="protein sequence ID" value="Kaladp0038s0024.1.v1.1.CDS.1"/>
    <property type="gene ID" value="Kaladp0038s0024.v1.1"/>
</dbReference>
<proteinExistence type="predicted"/>
<dbReference type="OMA" id="TWEPAVY"/>
<organism evidence="9 10">
    <name type="scientific">Kalanchoe fedtschenkoi</name>
    <name type="common">Lavender scallops</name>
    <name type="synonym">South American air plant</name>
    <dbReference type="NCBI Taxonomy" id="63787"/>
    <lineage>
        <taxon>Eukaryota</taxon>
        <taxon>Viridiplantae</taxon>
        <taxon>Streptophyta</taxon>
        <taxon>Embryophyta</taxon>
        <taxon>Tracheophyta</taxon>
        <taxon>Spermatophyta</taxon>
        <taxon>Magnoliopsida</taxon>
        <taxon>eudicotyledons</taxon>
        <taxon>Gunneridae</taxon>
        <taxon>Pentapetalae</taxon>
        <taxon>Saxifragales</taxon>
        <taxon>Crassulaceae</taxon>
        <taxon>Kalanchoe</taxon>
    </lineage>
</organism>
<protein>
    <recommendedName>
        <fullName evidence="6">Transcription repressor</fullName>
    </recommendedName>
    <alternativeName>
        <fullName evidence="6">Ovate family protein</fullName>
    </alternativeName>
</protein>
<evidence type="ECO:0000256" key="1">
    <source>
        <dbReference type="ARBA" id="ARBA00004123"/>
    </source>
</evidence>
<evidence type="ECO:0000313" key="9">
    <source>
        <dbReference type="EnsemblPlants" id="Kaladp0038s0024.1.v1.1.CDS.1"/>
    </source>
</evidence>
<dbReference type="PANTHER" id="PTHR33057">
    <property type="entry name" value="TRANSCRIPTION REPRESSOR OFP7-RELATED"/>
    <property type="match status" value="1"/>
</dbReference>
<evidence type="ECO:0000259" key="8">
    <source>
        <dbReference type="PROSITE" id="PS51754"/>
    </source>
</evidence>